<dbReference type="Gene3D" id="3.30.420.10">
    <property type="entry name" value="Ribonuclease H-like superfamily/Ribonuclease H"/>
    <property type="match status" value="1"/>
</dbReference>
<dbReference type="InterPro" id="IPR001584">
    <property type="entry name" value="Integrase_cat-core"/>
</dbReference>
<proteinExistence type="predicted"/>
<dbReference type="EMBL" id="JAJQKU010000002">
    <property type="protein sequence ID" value="MCD9096502.1"/>
    <property type="molecule type" value="Genomic_DNA"/>
</dbReference>
<evidence type="ECO:0000259" key="2">
    <source>
        <dbReference type="PROSITE" id="PS50994"/>
    </source>
</evidence>
<keyword evidence="4" id="KW-1185">Reference proteome</keyword>
<name>A0ABS8UBZ2_9GAMM</name>
<dbReference type="Proteomes" id="UP001430360">
    <property type="component" value="Unassembled WGS sequence"/>
</dbReference>
<dbReference type="InterPro" id="IPR009004">
    <property type="entry name" value="Transposase_Mu_C"/>
</dbReference>
<dbReference type="Pfam" id="PF09299">
    <property type="entry name" value="Mu-transpos_C"/>
    <property type="match status" value="1"/>
</dbReference>
<sequence>MAFVLNPGTVCVANGRVIQIDGVRSISHVDARDMGTGKMISVPIAQIEALPSTNAHQEAGTIREAEWRRCAELAKDLNTFRDCRKLPSTARKKLSERYGMSTRQLQRIRATFAKDPRASTLARKLGGRPQGLNRLDPQVDALVRHAISKHYMRREKPPKEYVVVRAQSMARRLKLPPPSRKAILLRLNQEIGWTSDLAREGGHAARNKWEARTGGLIASGPLDLIQIDHTLADVMILSDDRLNVLGRPWITVAIDVATRCVLGMYISMNAPSTVAVSLCIEHAVLPKPENLSDPGVWPMYGKPKKILVDNGKDFRSMALDRGCDEHQIELAWRPVRTPHYGGHIERLIGTLMKLAHLLPGTTFSNIKERGDYDSEGKSRLTLDEFREWMTQKVCRFYHQRRHRSLGLPPLIAWERGLTGADGNIASPPLIARPLDFRMDFLPFEGRVVRRTGIELKGSRYWHEDLAPLLNSGTEVRVRYDPRDLSAVWVRRLDGMLITAPVIGGRAAATSCVRHSVDRVTQSRLDAETDKGFLATDSIEAQAQISTRRARGTSRPRKRPAPPTGSSPPAVVPLPPVASPSRAEIHLEEWI</sequence>
<reference evidence="3" key="1">
    <citation type="submission" date="2021-12" db="EMBL/GenBank/DDBJ databases">
        <authorList>
            <person name="Ulrich A."/>
        </authorList>
    </citation>
    <scope>NUCLEOTIDE SEQUENCE</scope>
    <source>
        <strain evidence="3">A1P009</strain>
    </source>
</reference>
<dbReference type="RefSeq" id="WP_232135192.1">
    <property type="nucleotide sequence ID" value="NZ_JAJQKU010000002.1"/>
</dbReference>
<evidence type="ECO:0000313" key="4">
    <source>
        <dbReference type="Proteomes" id="UP001430360"/>
    </source>
</evidence>
<feature type="compositionally biased region" description="Pro residues" evidence="1">
    <location>
        <begin position="560"/>
        <end position="577"/>
    </location>
</feature>
<reference evidence="3" key="2">
    <citation type="journal article" date="2022" name="Syst. Appl. Microbiol.">
        <title>Physiological and genomic characterisation of Luteimonas fraxinea sp. nov., a bacterial species associated with trees tolerant to ash dieback.</title>
        <authorList>
            <person name="Ulrich K."/>
            <person name="Becker R."/>
            <person name="Behrendt U."/>
            <person name="Kube M."/>
            <person name="Schneck V."/>
            <person name="Ulrich A."/>
        </authorList>
    </citation>
    <scope>NUCLEOTIDE SEQUENCE</scope>
    <source>
        <strain evidence="3">A1P009</strain>
    </source>
</reference>
<dbReference type="InterPro" id="IPR015378">
    <property type="entry name" value="Transposase-like_Mu_C"/>
</dbReference>
<dbReference type="SUPFAM" id="SSF53098">
    <property type="entry name" value="Ribonuclease H-like"/>
    <property type="match status" value="1"/>
</dbReference>
<feature type="region of interest" description="Disordered" evidence="1">
    <location>
        <begin position="543"/>
        <end position="590"/>
    </location>
</feature>
<dbReference type="InterPro" id="IPR036397">
    <property type="entry name" value="RNaseH_sf"/>
</dbReference>
<evidence type="ECO:0000313" key="3">
    <source>
        <dbReference type="EMBL" id="MCD9096502.1"/>
    </source>
</evidence>
<organism evidence="3 4">
    <name type="scientific">Luteimonas fraxinea</name>
    <dbReference type="NCBI Taxonomy" id="2901869"/>
    <lineage>
        <taxon>Bacteria</taxon>
        <taxon>Pseudomonadati</taxon>
        <taxon>Pseudomonadota</taxon>
        <taxon>Gammaproteobacteria</taxon>
        <taxon>Lysobacterales</taxon>
        <taxon>Lysobacteraceae</taxon>
        <taxon>Luteimonas</taxon>
    </lineage>
</organism>
<accession>A0ABS8UBZ2</accession>
<dbReference type="PROSITE" id="PS50994">
    <property type="entry name" value="INTEGRASE"/>
    <property type="match status" value="1"/>
</dbReference>
<dbReference type="Gene3D" id="2.30.30.130">
    <property type="entry name" value="Transposase, Mu, C-terminal"/>
    <property type="match status" value="1"/>
</dbReference>
<feature type="compositionally biased region" description="Basic residues" evidence="1">
    <location>
        <begin position="547"/>
        <end position="559"/>
    </location>
</feature>
<dbReference type="InterPro" id="IPR012337">
    <property type="entry name" value="RNaseH-like_sf"/>
</dbReference>
<protein>
    <submittedName>
        <fullName evidence="3">Mu transposase C-terminal domain-containing protein</fullName>
    </submittedName>
</protein>
<feature type="domain" description="Integrase catalytic" evidence="2">
    <location>
        <begin position="217"/>
        <end position="417"/>
    </location>
</feature>
<evidence type="ECO:0000256" key="1">
    <source>
        <dbReference type="SAM" id="MobiDB-lite"/>
    </source>
</evidence>
<comment type="caution">
    <text evidence="3">The sequence shown here is derived from an EMBL/GenBank/DDBJ whole genome shotgun (WGS) entry which is preliminary data.</text>
</comment>
<gene>
    <name evidence="3" type="ORF">LTT95_06060</name>
</gene>
<dbReference type="SUPFAM" id="SSF50610">
    <property type="entry name" value="mu transposase, C-terminal domain"/>
    <property type="match status" value="1"/>
</dbReference>